<organism evidence="1 2">
    <name type="scientific">Croceivirga radicis</name>
    <dbReference type="NCBI Taxonomy" id="1929488"/>
    <lineage>
        <taxon>Bacteria</taxon>
        <taxon>Pseudomonadati</taxon>
        <taxon>Bacteroidota</taxon>
        <taxon>Flavobacteriia</taxon>
        <taxon>Flavobacteriales</taxon>
        <taxon>Flavobacteriaceae</taxon>
        <taxon>Croceivirga</taxon>
    </lineage>
</organism>
<reference evidence="1 2" key="1">
    <citation type="submission" date="2016-12" db="EMBL/GenBank/DDBJ databases">
        <authorList>
            <person name="Song W.-J."/>
            <person name="Kurnit D.M."/>
        </authorList>
    </citation>
    <scope>NUCLEOTIDE SEQUENCE [LARGE SCALE GENOMIC DNA]</scope>
    <source>
        <strain evidence="1 2">HSG9</strain>
    </source>
</reference>
<gene>
    <name evidence="1" type="ORF">BUL40_11205</name>
</gene>
<dbReference type="SUPFAM" id="SSF56752">
    <property type="entry name" value="D-aminoacid aminotransferase-like PLP-dependent enzymes"/>
    <property type="match status" value="1"/>
</dbReference>
<dbReference type="InterPro" id="IPR043131">
    <property type="entry name" value="BCAT-like_N"/>
</dbReference>
<dbReference type="EMBL" id="MTBC01000007">
    <property type="protein sequence ID" value="OQD42329.1"/>
    <property type="molecule type" value="Genomic_DNA"/>
</dbReference>
<keyword evidence="2" id="KW-1185">Reference proteome</keyword>
<comment type="caution">
    <text evidence="1">The sequence shown here is derived from an EMBL/GenBank/DDBJ whole genome shotgun (WGS) entry which is preliminary data.</text>
</comment>
<dbReference type="AlphaFoldDB" id="A0A1V6LQE4"/>
<name>A0A1V6LQE4_9FLAO</name>
<evidence type="ECO:0008006" key="3">
    <source>
        <dbReference type="Google" id="ProtNLM"/>
    </source>
</evidence>
<dbReference type="GO" id="GO:0003824">
    <property type="term" value="F:catalytic activity"/>
    <property type="evidence" value="ECO:0007669"/>
    <property type="project" value="InterPro"/>
</dbReference>
<protein>
    <recommendedName>
        <fullName evidence="3">4-amino-4-deoxychorismate lyase</fullName>
    </recommendedName>
</protein>
<dbReference type="Gene3D" id="3.20.10.10">
    <property type="entry name" value="D-amino Acid Aminotransferase, subunit A, domain 2"/>
    <property type="match status" value="1"/>
</dbReference>
<evidence type="ECO:0000313" key="2">
    <source>
        <dbReference type="Proteomes" id="UP000191680"/>
    </source>
</evidence>
<dbReference type="InterPro" id="IPR043132">
    <property type="entry name" value="BCAT-like_C"/>
</dbReference>
<dbReference type="InterPro" id="IPR001544">
    <property type="entry name" value="Aminotrans_IV"/>
</dbReference>
<dbReference type="OrthoDB" id="1148709at2"/>
<evidence type="ECO:0000313" key="1">
    <source>
        <dbReference type="EMBL" id="OQD42329.1"/>
    </source>
</evidence>
<dbReference type="InterPro" id="IPR036038">
    <property type="entry name" value="Aminotransferase-like"/>
</dbReference>
<dbReference type="Pfam" id="PF01063">
    <property type="entry name" value="Aminotran_4"/>
    <property type="match status" value="1"/>
</dbReference>
<sequence length="200" mass="23420">MYPLFETLCVQDGVIKNSSFHEARFKQAFYKFYGYVPNFNLLDAIEVPKPFNTGIVKLRIDYNQEQTAPKFTFYTPKIINTLKLVYDNHIDYDLKFTHRAPLTQLWQKRGNCDDVLICKNGLITDTYFANILFTKNAKWYTPKTFLLNGTCRQRLLQNKLVESMDISVHNLKKFEGFQLINAMLDFDPLKIIPIGQIKTN</sequence>
<dbReference type="Proteomes" id="UP000191680">
    <property type="component" value="Unassembled WGS sequence"/>
</dbReference>
<accession>A0A1V6LQE4</accession>
<proteinExistence type="predicted"/>
<dbReference type="Gene3D" id="3.30.470.10">
    <property type="match status" value="1"/>
</dbReference>
<dbReference type="RefSeq" id="WP_080319343.1">
    <property type="nucleotide sequence ID" value="NZ_MTBC01000007.1"/>
</dbReference>